<dbReference type="RefSeq" id="WP_200759432.1">
    <property type="nucleotide sequence ID" value="NZ_AP023366.1"/>
</dbReference>
<protein>
    <recommendedName>
        <fullName evidence="5">Aminodeoxychorismate lyase</fullName>
    </recommendedName>
</protein>
<keyword evidence="4" id="KW-1185">Reference proteome</keyword>
<organism evidence="3 4">
    <name type="scientific">Effusibacillus dendaii</name>
    <dbReference type="NCBI Taxonomy" id="2743772"/>
    <lineage>
        <taxon>Bacteria</taxon>
        <taxon>Bacillati</taxon>
        <taxon>Bacillota</taxon>
        <taxon>Bacilli</taxon>
        <taxon>Bacillales</taxon>
        <taxon>Alicyclobacillaceae</taxon>
        <taxon>Effusibacillus</taxon>
    </lineage>
</organism>
<evidence type="ECO:0000313" key="4">
    <source>
        <dbReference type="Proteomes" id="UP000593802"/>
    </source>
</evidence>
<keyword evidence="2" id="KW-1133">Transmembrane helix</keyword>
<dbReference type="KEGG" id="eff:skT53_02760"/>
<gene>
    <name evidence="3" type="ORF">skT53_02760</name>
</gene>
<keyword evidence="2" id="KW-0812">Transmembrane</keyword>
<keyword evidence="2" id="KW-0472">Membrane</keyword>
<dbReference type="Gene3D" id="3.30.1490.480">
    <property type="entry name" value="Endolytic murein transglycosylase"/>
    <property type="match status" value="1"/>
</dbReference>
<accession>A0A7I8DBI9</accession>
<reference evidence="3 4" key="1">
    <citation type="submission" date="2020-08" db="EMBL/GenBank/DDBJ databases">
        <title>Complete Genome Sequence of Effusibacillus dendaii Strain skT53, Isolated from Farmland soil.</title>
        <authorList>
            <person name="Konishi T."/>
            <person name="Kawasaki H."/>
        </authorList>
    </citation>
    <scope>NUCLEOTIDE SEQUENCE [LARGE SCALE GENOMIC DNA]</scope>
    <source>
        <strain evidence="4">skT53</strain>
    </source>
</reference>
<feature type="compositionally biased region" description="Polar residues" evidence="1">
    <location>
        <begin position="63"/>
        <end position="77"/>
    </location>
</feature>
<evidence type="ECO:0000256" key="2">
    <source>
        <dbReference type="SAM" id="Phobius"/>
    </source>
</evidence>
<feature type="transmembrane region" description="Helical" evidence="2">
    <location>
        <begin position="7"/>
        <end position="28"/>
    </location>
</feature>
<evidence type="ECO:0008006" key="5">
    <source>
        <dbReference type="Google" id="ProtNLM"/>
    </source>
</evidence>
<feature type="compositionally biased region" description="Polar residues" evidence="1">
    <location>
        <begin position="45"/>
        <end position="54"/>
    </location>
</feature>
<dbReference type="EMBL" id="AP023366">
    <property type="protein sequence ID" value="BCJ85291.1"/>
    <property type="molecule type" value="Genomic_DNA"/>
</dbReference>
<feature type="region of interest" description="Disordered" evidence="1">
    <location>
        <begin position="35"/>
        <end position="77"/>
    </location>
</feature>
<proteinExistence type="predicted"/>
<dbReference type="AlphaFoldDB" id="A0A7I8DBI9"/>
<evidence type="ECO:0000313" key="3">
    <source>
        <dbReference type="EMBL" id="BCJ85291.1"/>
    </source>
</evidence>
<evidence type="ECO:0000256" key="1">
    <source>
        <dbReference type="SAM" id="MobiDB-lite"/>
    </source>
</evidence>
<dbReference type="Proteomes" id="UP000593802">
    <property type="component" value="Chromosome"/>
</dbReference>
<sequence length="140" mass="14676">MIKDRKFLLGFGSGLLVAAIVFGLYGLLAAGTKASPSSVGKEGSLQATVPSAPTGSAAAPQPADSQGQNQPNSATTKVQVEIKNGMVASEVADLLVQRGVLKESQDFLWGAQDKSRHIRSGTYELPLNADPNEVLRVLTR</sequence>
<name>A0A7I8DBI9_9BACL</name>